<dbReference type="Proteomes" id="UP000784294">
    <property type="component" value="Unassembled WGS sequence"/>
</dbReference>
<accession>A0A3S5AJS1</accession>
<name>A0A3S5AJS1_9PLAT</name>
<organism evidence="1 2">
    <name type="scientific">Protopolystoma xenopodis</name>
    <dbReference type="NCBI Taxonomy" id="117903"/>
    <lineage>
        <taxon>Eukaryota</taxon>
        <taxon>Metazoa</taxon>
        <taxon>Spiralia</taxon>
        <taxon>Lophotrochozoa</taxon>
        <taxon>Platyhelminthes</taxon>
        <taxon>Monogenea</taxon>
        <taxon>Polyopisthocotylea</taxon>
        <taxon>Polystomatidea</taxon>
        <taxon>Polystomatidae</taxon>
        <taxon>Protopolystoma</taxon>
    </lineage>
</organism>
<evidence type="ECO:0000313" key="2">
    <source>
        <dbReference type="Proteomes" id="UP000784294"/>
    </source>
</evidence>
<evidence type="ECO:0000313" key="1">
    <source>
        <dbReference type="EMBL" id="VEL25542.1"/>
    </source>
</evidence>
<sequence length="133" mass="14378">MLLATSYTLPDGEARVSPLLVPERLHQPGLRVAFFPFNISHSDFTPGAPCASLKLKTWEDIAGRLRVSVKDGIGLVIWRETSDSSHSITTSEVAPIKSSEGLSLGIWRLAGLMGQNLYEIYTADGVPSGTPIK</sequence>
<dbReference type="EMBL" id="CAAALY010074705">
    <property type="protein sequence ID" value="VEL25542.1"/>
    <property type="molecule type" value="Genomic_DNA"/>
</dbReference>
<proteinExistence type="predicted"/>
<gene>
    <name evidence="1" type="ORF">PXEA_LOCUS18982</name>
</gene>
<dbReference type="AlphaFoldDB" id="A0A3S5AJS1"/>
<reference evidence="1" key="1">
    <citation type="submission" date="2018-11" db="EMBL/GenBank/DDBJ databases">
        <authorList>
            <consortium name="Pathogen Informatics"/>
        </authorList>
    </citation>
    <scope>NUCLEOTIDE SEQUENCE</scope>
</reference>
<keyword evidence="2" id="KW-1185">Reference proteome</keyword>
<comment type="caution">
    <text evidence="1">The sequence shown here is derived from an EMBL/GenBank/DDBJ whole genome shotgun (WGS) entry which is preliminary data.</text>
</comment>
<protein>
    <submittedName>
        <fullName evidence="1">Uncharacterized protein</fullName>
    </submittedName>
</protein>